<feature type="chain" id="PRO_5039597596" evidence="1">
    <location>
        <begin position="24"/>
        <end position="353"/>
    </location>
</feature>
<dbReference type="STRING" id="419479.SAMN04488563_0311"/>
<organism evidence="2 3">
    <name type="scientific">Jiangella alkaliphila</name>
    <dbReference type="NCBI Taxonomy" id="419479"/>
    <lineage>
        <taxon>Bacteria</taxon>
        <taxon>Bacillati</taxon>
        <taxon>Actinomycetota</taxon>
        <taxon>Actinomycetes</taxon>
        <taxon>Jiangellales</taxon>
        <taxon>Jiangellaceae</taxon>
        <taxon>Jiangella</taxon>
    </lineage>
</organism>
<evidence type="ECO:0000313" key="3">
    <source>
        <dbReference type="Proteomes" id="UP000182977"/>
    </source>
</evidence>
<dbReference type="AlphaFoldDB" id="A0A1H2G5V8"/>
<keyword evidence="1" id="KW-0732">Signal</keyword>
<sequence>MTTLRARAAVAAVLLGVSLTGCSADDDGGEPAPSPAATEATGLPPVAEGRITRIMGDGTWNVLHGPRYFPDISISEPILLAAGPDDRLVGLQSSVPSVFTLAPDGTAETAAELGGDDPPMVFGTGPNAAVPAGDDAMLLLSGSGDEAQVGLLGLADGAFTPVATLTGGIDDAAGAVILELPGATHLQWKGTWWTLTGTVAEPTGAVPGEPPVPDILVAARTASGVSALTATELVVLDESLREVGRYPFAPPPGEVPGTVSAAAGDPAGEGLFVTTAEREAGSVLHVSPAGTTVLASGFPRRGGTPSTDCDDADVETGDARLARPGSIAVWQERLVVANRGCYSVLQLPLPPQS</sequence>
<feature type="signal peptide" evidence="1">
    <location>
        <begin position="1"/>
        <end position="23"/>
    </location>
</feature>
<evidence type="ECO:0000313" key="2">
    <source>
        <dbReference type="EMBL" id="SDU14977.1"/>
    </source>
</evidence>
<proteinExistence type="predicted"/>
<keyword evidence="3" id="KW-1185">Reference proteome</keyword>
<dbReference type="Proteomes" id="UP000182977">
    <property type="component" value="Chromosome I"/>
</dbReference>
<evidence type="ECO:0000256" key="1">
    <source>
        <dbReference type="SAM" id="SignalP"/>
    </source>
</evidence>
<accession>A0A1H2G5V8</accession>
<dbReference type="OrthoDB" id="5180002at2"/>
<reference evidence="3" key="1">
    <citation type="submission" date="2016-10" db="EMBL/GenBank/DDBJ databases">
        <authorList>
            <person name="Varghese N."/>
            <person name="Submissions S."/>
        </authorList>
    </citation>
    <scope>NUCLEOTIDE SEQUENCE [LARGE SCALE GENOMIC DNA]</scope>
    <source>
        <strain evidence="3">DSM 45079</strain>
    </source>
</reference>
<dbReference type="PROSITE" id="PS51257">
    <property type="entry name" value="PROKAR_LIPOPROTEIN"/>
    <property type="match status" value="1"/>
</dbReference>
<protein>
    <submittedName>
        <fullName evidence="2">Uncharacterized protein</fullName>
    </submittedName>
</protein>
<dbReference type="EMBL" id="LT629791">
    <property type="protein sequence ID" value="SDU14977.1"/>
    <property type="molecule type" value="Genomic_DNA"/>
</dbReference>
<name>A0A1H2G5V8_9ACTN</name>
<dbReference type="RefSeq" id="WP_152691132.1">
    <property type="nucleotide sequence ID" value="NZ_LBMC01000083.1"/>
</dbReference>
<gene>
    <name evidence="2" type="ORF">SAMN04488563_0311</name>
</gene>